<dbReference type="EMBL" id="CACRSJ010000104">
    <property type="protein sequence ID" value="VYS50236.1"/>
    <property type="molecule type" value="Genomic_DNA"/>
</dbReference>
<evidence type="ECO:0000313" key="2">
    <source>
        <dbReference type="Proteomes" id="UP000426265"/>
    </source>
</evidence>
<proteinExistence type="predicted"/>
<evidence type="ECO:0000313" key="1">
    <source>
        <dbReference type="EMBL" id="VYS50236.1"/>
    </source>
</evidence>
<reference evidence="1 2" key="1">
    <citation type="submission" date="2019-11" db="EMBL/GenBank/DDBJ databases">
        <authorList>
            <person name="Jiao W.-B."/>
            <person name="Schneeberger K."/>
        </authorList>
    </citation>
    <scope>NUCLEOTIDE SEQUENCE [LARGE SCALE GENOMIC DNA]</scope>
    <source>
        <strain evidence="2">cv. An-1</strain>
    </source>
</reference>
<accession>A0A654ELN1</accession>
<name>A0A654ELN1_ARATH</name>
<organism evidence="1 2">
    <name type="scientific">Arabidopsis thaliana</name>
    <name type="common">Mouse-ear cress</name>
    <dbReference type="NCBI Taxonomy" id="3702"/>
    <lineage>
        <taxon>Eukaryota</taxon>
        <taxon>Viridiplantae</taxon>
        <taxon>Streptophyta</taxon>
        <taxon>Embryophyta</taxon>
        <taxon>Tracheophyta</taxon>
        <taxon>Spermatophyta</taxon>
        <taxon>Magnoliopsida</taxon>
        <taxon>eudicotyledons</taxon>
        <taxon>Gunneridae</taxon>
        <taxon>Pentapetalae</taxon>
        <taxon>rosids</taxon>
        <taxon>malvids</taxon>
        <taxon>Brassicales</taxon>
        <taxon>Brassicaceae</taxon>
        <taxon>Camelineae</taxon>
        <taxon>Arabidopsis</taxon>
    </lineage>
</organism>
<gene>
    <name evidence="1" type="ORF">AN1_LOCUS5706</name>
</gene>
<dbReference type="AlphaFoldDB" id="A0A654ELN1"/>
<sequence length="75" mass="8243">MSQSLDHQNSCHDNLTVNVPLSFFPEERELSLTHLESGLRNGLEVKLVIDKIPCQQCSPTGGIVVSTVPHRFAAT</sequence>
<dbReference type="Proteomes" id="UP000426265">
    <property type="component" value="Unassembled WGS sequence"/>
</dbReference>
<protein>
    <submittedName>
        <fullName evidence="1">Uncharacterized protein</fullName>
    </submittedName>
</protein>